<name>A0A221WB14_9PSEU</name>
<feature type="region of interest" description="Disordered" evidence="1">
    <location>
        <begin position="101"/>
        <end position="120"/>
    </location>
</feature>
<evidence type="ECO:0000313" key="4">
    <source>
        <dbReference type="Proteomes" id="UP000204221"/>
    </source>
</evidence>
<feature type="compositionally biased region" description="Acidic residues" evidence="1">
    <location>
        <begin position="757"/>
        <end position="766"/>
    </location>
</feature>
<accession>A0A221WB14</accession>
<feature type="compositionally biased region" description="Basic and acidic residues" evidence="1">
    <location>
        <begin position="860"/>
        <end position="871"/>
    </location>
</feature>
<protein>
    <submittedName>
        <fullName evidence="3">Uncharacterized protein</fullName>
    </submittedName>
</protein>
<gene>
    <name evidence="3" type="ORF">AHOG_27915</name>
</gene>
<dbReference type="Proteomes" id="UP000204221">
    <property type="component" value="Chromosome"/>
</dbReference>
<feature type="compositionally biased region" description="Low complexity" evidence="1">
    <location>
        <begin position="849"/>
        <end position="859"/>
    </location>
</feature>
<dbReference type="AlphaFoldDB" id="A0A221WB14"/>
<keyword evidence="2" id="KW-0472">Membrane</keyword>
<dbReference type="Pfam" id="PF19516">
    <property type="entry name" value="DUF6049"/>
    <property type="match status" value="1"/>
</dbReference>
<keyword evidence="4" id="KW-1185">Reference proteome</keyword>
<feature type="transmembrane region" description="Helical" evidence="2">
    <location>
        <begin position="708"/>
        <end position="730"/>
    </location>
</feature>
<organism evidence="3 4">
    <name type="scientific">Actinoalloteichus hoggarensis</name>
    <dbReference type="NCBI Taxonomy" id="1470176"/>
    <lineage>
        <taxon>Bacteria</taxon>
        <taxon>Bacillati</taxon>
        <taxon>Actinomycetota</taxon>
        <taxon>Actinomycetes</taxon>
        <taxon>Pseudonocardiales</taxon>
        <taxon>Pseudonocardiaceae</taxon>
        <taxon>Actinoalloteichus</taxon>
    </lineage>
</organism>
<dbReference type="KEGG" id="ahg:AHOG_27915"/>
<evidence type="ECO:0000313" key="3">
    <source>
        <dbReference type="EMBL" id="ASO23180.1"/>
    </source>
</evidence>
<keyword evidence="2" id="KW-1133">Transmembrane helix</keyword>
<feature type="compositionally biased region" description="Low complexity" evidence="1">
    <location>
        <begin position="740"/>
        <end position="756"/>
    </location>
</feature>
<dbReference type="OrthoDB" id="3797035at2"/>
<feature type="region of interest" description="Disordered" evidence="1">
    <location>
        <begin position="740"/>
        <end position="871"/>
    </location>
</feature>
<keyword evidence="2" id="KW-0812">Transmembrane</keyword>
<evidence type="ECO:0000256" key="1">
    <source>
        <dbReference type="SAM" id="MobiDB-lite"/>
    </source>
</evidence>
<evidence type="ECO:0000256" key="2">
    <source>
        <dbReference type="SAM" id="Phobius"/>
    </source>
</evidence>
<proteinExistence type="predicted"/>
<dbReference type="RefSeq" id="WP_093943987.1">
    <property type="nucleotide sequence ID" value="NZ_CP022521.1"/>
</dbReference>
<feature type="compositionally biased region" description="Low complexity" evidence="1">
    <location>
        <begin position="818"/>
        <end position="835"/>
    </location>
</feature>
<dbReference type="InterPro" id="IPR046112">
    <property type="entry name" value="DUF6049"/>
</dbReference>
<reference evidence="3 4" key="1">
    <citation type="submission" date="2017-07" db="EMBL/GenBank/DDBJ databases">
        <title>Complete genome sequence of Actinoalloteichus hoggarensis DSM 45943, type strain of Actinoalloteichus hoggarensis.</title>
        <authorList>
            <person name="Ruckert C."/>
            <person name="Nouioui I."/>
            <person name="Willmese J."/>
            <person name="van Wezel G."/>
            <person name="Klenk H.-P."/>
            <person name="Kalinowski J."/>
            <person name="Zotchev S.B."/>
        </authorList>
    </citation>
    <scope>NUCLEOTIDE SEQUENCE [LARGE SCALE GENOMIC DNA]</scope>
    <source>
        <strain evidence="3 4">DSM 45943</strain>
    </source>
</reference>
<sequence length="871" mass="89913">MRRHIDHRGGGARRLLGALTAALVSMPLMLAGAVPPAAAQADETLAELDIDVLEPRVVTEDGDPMLRITGTLTNTSDRSIAEISIRAQRGEPLRGTDAALTSLRGGSETNSGSSAFHPVASPLDAGRSTEFAVTIPVSGADGLQITEPGVYPLLMNVNGMPDYGNQARIATADLLLPVLGVPGVRSAEPSAQPATTLIWPLADEPRVVRDGADGATVLTDDTLASSLVGEGRLAMLLTAMEQSVPPASELSRSICFAVDPDLLETVDAMQGGYQVRSGGGDLVDGVGAAAAEYWLLRLRDVAQGRCVVAMPYADADLVALSRADRPDLIDLAMRRGAEVVEEVVGTRPMEGFVWPADGVLDEQTLDTLVETGVTATLLHPRSLPDAPSQLTATTVVTSVETETPPVAIQLDPLVSDVLSGSPTTGWQPQSMVAQAGSTVPPGVRDPLQDVLSMLAFRAIGDAGATPATRMVIAPPRRWQPTAEELSILIDELGRLFEAGLAVPAPLAEGLDVPEGASALSYPPEAGAAELEASVAAEVSRAATQVQEFESAMSADPSVPPESRTEPVDLIQPIELGLLRGMSSSLRGDERAAMSVVDRAIGELGMLRDRVQVNDPGIPLSLAASDSPLPLAVTNDLPVDIRVQVMLENSPGLRAASVQEFAVPAHNSRAIRVPAEVNRSGQFTTDVALRTPGGTELGTPVRFVVMSTAYGTLTLVLTIVAGATLILLVTYRLVRRVRAGRAASEGAAGPGTAASEASEAEASDADGTDARDTPDDGPVPIGSSAGIGVSEPGAGEPGSREADRASTVAAAHQTDSARSDPAPSDPAPSDSAPSAAQTTDGECSERPSADEQAAAAGSEAPSDKPSDKRPGE</sequence>
<dbReference type="EMBL" id="CP022521">
    <property type="protein sequence ID" value="ASO23180.1"/>
    <property type="molecule type" value="Genomic_DNA"/>
</dbReference>